<name>A0ABU8BVM0_9RHOB</name>
<keyword evidence="7" id="KW-0472">Membrane</keyword>
<evidence type="ECO:0000256" key="2">
    <source>
        <dbReference type="ARBA" id="ARBA00022475"/>
    </source>
</evidence>
<keyword evidence="2" id="KW-1003">Cell membrane</keyword>
<evidence type="ECO:0000256" key="7">
    <source>
        <dbReference type="ARBA" id="ARBA00023136"/>
    </source>
</evidence>
<evidence type="ECO:0000259" key="8">
    <source>
        <dbReference type="PROSITE" id="PS50893"/>
    </source>
</evidence>
<organism evidence="9 10">
    <name type="scientific">Gemmobacter denitrificans</name>
    <dbReference type="NCBI Taxonomy" id="3123040"/>
    <lineage>
        <taxon>Bacteria</taxon>
        <taxon>Pseudomonadati</taxon>
        <taxon>Pseudomonadota</taxon>
        <taxon>Alphaproteobacteria</taxon>
        <taxon>Rhodobacterales</taxon>
        <taxon>Paracoccaceae</taxon>
        <taxon>Gemmobacter</taxon>
    </lineage>
</organism>
<reference evidence="9" key="1">
    <citation type="submission" date="2024-02" db="EMBL/GenBank/DDBJ databases">
        <title>Genome sequences of strain Gemmobacter sp. JM10B15.</title>
        <authorList>
            <person name="Zhang M."/>
        </authorList>
    </citation>
    <scope>NUCLEOTIDE SEQUENCE</scope>
    <source>
        <strain evidence="9">JM10B15</strain>
    </source>
</reference>
<evidence type="ECO:0000313" key="9">
    <source>
        <dbReference type="EMBL" id="MEH7828129.1"/>
    </source>
</evidence>
<dbReference type="Pfam" id="PF00005">
    <property type="entry name" value="ABC_tran"/>
    <property type="match status" value="1"/>
</dbReference>
<sequence>MLSLEGLQIVQDDFRLEADLTLAAGARIAVIGPSGAGKSTLLGAIAGFQPAQAGRILWHGDRIDTLPPGRRPLSMLFQDQNLFPHLTVAQNLGLGLDPSLRRVDHRAVDAVLERVGLSGLSARKPAQLSGGQQSRAALARCLLRARPILLLDEPFAALGPALKAEMLALLAETAGPALVLMVTHDPGDARAFADQTVLVAEGRAEPARPTATLLDHPPPALAAYLGQG</sequence>
<evidence type="ECO:0000313" key="10">
    <source>
        <dbReference type="Proteomes" id="UP001431963"/>
    </source>
</evidence>
<dbReference type="EMBL" id="JBALHR010000004">
    <property type="protein sequence ID" value="MEH7828129.1"/>
    <property type="molecule type" value="Genomic_DNA"/>
</dbReference>
<keyword evidence="10" id="KW-1185">Reference proteome</keyword>
<evidence type="ECO:0000256" key="3">
    <source>
        <dbReference type="ARBA" id="ARBA00022519"/>
    </source>
</evidence>
<proteinExistence type="predicted"/>
<keyword evidence="3" id="KW-0997">Cell inner membrane</keyword>
<dbReference type="InterPro" id="IPR027417">
    <property type="entry name" value="P-loop_NTPase"/>
</dbReference>
<evidence type="ECO:0000256" key="1">
    <source>
        <dbReference type="ARBA" id="ARBA00022448"/>
    </source>
</evidence>
<evidence type="ECO:0000256" key="4">
    <source>
        <dbReference type="ARBA" id="ARBA00022741"/>
    </source>
</evidence>
<gene>
    <name evidence="9" type="ORF">V6590_08205</name>
</gene>
<keyword evidence="1" id="KW-0813">Transport</keyword>
<evidence type="ECO:0000256" key="6">
    <source>
        <dbReference type="ARBA" id="ARBA00022967"/>
    </source>
</evidence>
<dbReference type="PROSITE" id="PS00211">
    <property type="entry name" value="ABC_TRANSPORTER_1"/>
    <property type="match status" value="1"/>
</dbReference>
<comment type="caution">
    <text evidence="9">The sequence shown here is derived from an EMBL/GenBank/DDBJ whole genome shotgun (WGS) entry which is preliminary data.</text>
</comment>
<dbReference type="PANTHER" id="PTHR42781">
    <property type="entry name" value="SPERMIDINE/PUTRESCINE IMPORT ATP-BINDING PROTEIN POTA"/>
    <property type="match status" value="1"/>
</dbReference>
<dbReference type="RefSeq" id="WP_335421801.1">
    <property type="nucleotide sequence ID" value="NZ_JBALHR010000004.1"/>
</dbReference>
<dbReference type="InterPro" id="IPR017871">
    <property type="entry name" value="ABC_transporter-like_CS"/>
</dbReference>
<feature type="domain" description="ABC transporter" evidence="8">
    <location>
        <begin position="2"/>
        <end position="226"/>
    </location>
</feature>
<keyword evidence="4" id="KW-0547">Nucleotide-binding</keyword>
<keyword evidence="5 9" id="KW-0067">ATP-binding</keyword>
<protein>
    <submittedName>
        <fullName evidence="9">ATP-binding cassette domain-containing protein</fullName>
    </submittedName>
</protein>
<accession>A0ABU8BVM0</accession>
<dbReference type="Gene3D" id="3.40.50.300">
    <property type="entry name" value="P-loop containing nucleotide triphosphate hydrolases"/>
    <property type="match status" value="1"/>
</dbReference>
<dbReference type="InterPro" id="IPR050093">
    <property type="entry name" value="ABC_SmlMolc_Importer"/>
</dbReference>
<evidence type="ECO:0000256" key="5">
    <source>
        <dbReference type="ARBA" id="ARBA00022840"/>
    </source>
</evidence>
<dbReference type="PROSITE" id="PS50893">
    <property type="entry name" value="ABC_TRANSPORTER_2"/>
    <property type="match status" value="1"/>
</dbReference>
<keyword evidence="6" id="KW-1278">Translocase</keyword>
<dbReference type="InterPro" id="IPR003593">
    <property type="entry name" value="AAA+_ATPase"/>
</dbReference>
<dbReference type="Proteomes" id="UP001431963">
    <property type="component" value="Unassembled WGS sequence"/>
</dbReference>
<dbReference type="PANTHER" id="PTHR42781:SF1">
    <property type="entry name" value="THIAMINE IMPORT ATP-BINDING PROTEIN THIQ"/>
    <property type="match status" value="1"/>
</dbReference>
<dbReference type="SUPFAM" id="SSF52540">
    <property type="entry name" value="P-loop containing nucleoside triphosphate hydrolases"/>
    <property type="match status" value="1"/>
</dbReference>
<dbReference type="SMART" id="SM00382">
    <property type="entry name" value="AAA"/>
    <property type="match status" value="1"/>
</dbReference>
<dbReference type="InterPro" id="IPR003439">
    <property type="entry name" value="ABC_transporter-like_ATP-bd"/>
</dbReference>
<dbReference type="GO" id="GO:0005524">
    <property type="term" value="F:ATP binding"/>
    <property type="evidence" value="ECO:0007669"/>
    <property type="project" value="UniProtKB-KW"/>
</dbReference>